<dbReference type="VEuPathDB" id="FungiDB:ASPZODRAFT_546644"/>
<dbReference type="GeneID" id="34614944"/>
<protein>
    <submittedName>
        <fullName evidence="1">Uncharacterized protein</fullName>
    </submittedName>
</protein>
<name>A0A1L9SFG1_9EURO</name>
<evidence type="ECO:0000313" key="1">
    <source>
        <dbReference type="EMBL" id="OJJ45919.1"/>
    </source>
</evidence>
<evidence type="ECO:0000313" key="2">
    <source>
        <dbReference type="Proteomes" id="UP000184188"/>
    </source>
</evidence>
<sequence>MFQVLLPRMGKINCQPVNAAPHHHYFLQHYSNNRSMLFIDLTWMAYLIVTAPANNRSVGRRLCKLPPDTPTYLGGYNPFPLPRSCFYLMISPMVDSLWVSRHPKINRSSVQPQRLKLLVEVRGIIWIGRGQSKCGLALYGTLSGRLLSGGIGAVPD</sequence>
<reference evidence="2" key="1">
    <citation type="journal article" date="2017" name="Genome Biol.">
        <title>Comparative genomics reveals high biological diversity and specific adaptations in the industrially and medically important fungal genus Aspergillus.</title>
        <authorList>
            <person name="de Vries R.P."/>
            <person name="Riley R."/>
            <person name="Wiebenga A."/>
            <person name="Aguilar-Osorio G."/>
            <person name="Amillis S."/>
            <person name="Uchima C.A."/>
            <person name="Anderluh G."/>
            <person name="Asadollahi M."/>
            <person name="Askin M."/>
            <person name="Barry K."/>
            <person name="Battaglia E."/>
            <person name="Bayram O."/>
            <person name="Benocci T."/>
            <person name="Braus-Stromeyer S.A."/>
            <person name="Caldana C."/>
            <person name="Canovas D."/>
            <person name="Cerqueira G.C."/>
            <person name="Chen F."/>
            <person name="Chen W."/>
            <person name="Choi C."/>
            <person name="Clum A."/>
            <person name="Dos Santos R.A."/>
            <person name="Damasio A.R."/>
            <person name="Diallinas G."/>
            <person name="Emri T."/>
            <person name="Fekete E."/>
            <person name="Flipphi M."/>
            <person name="Freyberg S."/>
            <person name="Gallo A."/>
            <person name="Gournas C."/>
            <person name="Habgood R."/>
            <person name="Hainaut M."/>
            <person name="Harispe M.L."/>
            <person name="Henrissat B."/>
            <person name="Hilden K.S."/>
            <person name="Hope R."/>
            <person name="Hossain A."/>
            <person name="Karabika E."/>
            <person name="Karaffa L."/>
            <person name="Karanyi Z."/>
            <person name="Krasevec N."/>
            <person name="Kuo A."/>
            <person name="Kusch H."/>
            <person name="LaButti K."/>
            <person name="Lagendijk E.L."/>
            <person name="Lapidus A."/>
            <person name="Levasseur A."/>
            <person name="Lindquist E."/>
            <person name="Lipzen A."/>
            <person name="Logrieco A.F."/>
            <person name="MacCabe A."/>
            <person name="Maekelae M.R."/>
            <person name="Malavazi I."/>
            <person name="Melin P."/>
            <person name="Meyer V."/>
            <person name="Mielnichuk N."/>
            <person name="Miskei M."/>
            <person name="Molnar A.P."/>
            <person name="Mule G."/>
            <person name="Ngan C.Y."/>
            <person name="Orejas M."/>
            <person name="Orosz E."/>
            <person name="Ouedraogo J.P."/>
            <person name="Overkamp K.M."/>
            <person name="Park H.-S."/>
            <person name="Perrone G."/>
            <person name="Piumi F."/>
            <person name="Punt P.J."/>
            <person name="Ram A.F."/>
            <person name="Ramon A."/>
            <person name="Rauscher S."/>
            <person name="Record E."/>
            <person name="Riano-Pachon D.M."/>
            <person name="Robert V."/>
            <person name="Roehrig J."/>
            <person name="Ruller R."/>
            <person name="Salamov A."/>
            <person name="Salih N.S."/>
            <person name="Samson R.A."/>
            <person name="Sandor E."/>
            <person name="Sanguinetti M."/>
            <person name="Schuetze T."/>
            <person name="Sepcic K."/>
            <person name="Shelest E."/>
            <person name="Sherlock G."/>
            <person name="Sophianopoulou V."/>
            <person name="Squina F.M."/>
            <person name="Sun H."/>
            <person name="Susca A."/>
            <person name="Todd R.B."/>
            <person name="Tsang A."/>
            <person name="Unkles S.E."/>
            <person name="van de Wiele N."/>
            <person name="van Rossen-Uffink D."/>
            <person name="Oliveira J.V."/>
            <person name="Vesth T.C."/>
            <person name="Visser J."/>
            <person name="Yu J.-H."/>
            <person name="Zhou M."/>
            <person name="Andersen M.R."/>
            <person name="Archer D.B."/>
            <person name="Baker S.E."/>
            <person name="Benoit I."/>
            <person name="Brakhage A.A."/>
            <person name="Braus G.H."/>
            <person name="Fischer R."/>
            <person name="Frisvad J.C."/>
            <person name="Goldman G.H."/>
            <person name="Houbraken J."/>
            <person name="Oakley B."/>
            <person name="Pocsi I."/>
            <person name="Scazzocchio C."/>
            <person name="Seiboth B."/>
            <person name="vanKuyk P.A."/>
            <person name="Wortman J."/>
            <person name="Dyer P.S."/>
            <person name="Grigoriev I.V."/>
        </authorList>
    </citation>
    <scope>NUCLEOTIDE SEQUENCE [LARGE SCALE GENOMIC DNA]</scope>
    <source>
        <strain evidence="2">CBS 506.65</strain>
    </source>
</reference>
<dbReference type="EMBL" id="KV878344">
    <property type="protein sequence ID" value="OJJ45919.1"/>
    <property type="molecule type" value="Genomic_DNA"/>
</dbReference>
<dbReference type="AlphaFoldDB" id="A0A1L9SFG1"/>
<dbReference type="RefSeq" id="XP_022580429.1">
    <property type="nucleotide sequence ID" value="XM_022728480.1"/>
</dbReference>
<keyword evidence="2" id="KW-1185">Reference proteome</keyword>
<dbReference type="Proteomes" id="UP000184188">
    <property type="component" value="Unassembled WGS sequence"/>
</dbReference>
<organism evidence="1 2">
    <name type="scientific">Penicilliopsis zonata CBS 506.65</name>
    <dbReference type="NCBI Taxonomy" id="1073090"/>
    <lineage>
        <taxon>Eukaryota</taxon>
        <taxon>Fungi</taxon>
        <taxon>Dikarya</taxon>
        <taxon>Ascomycota</taxon>
        <taxon>Pezizomycotina</taxon>
        <taxon>Eurotiomycetes</taxon>
        <taxon>Eurotiomycetidae</taxon>
        <taxon>Eurotiales</taxon>
        <taxon>Aspergillaceae</taxon>
        <taxon>Penicilliopsis</taxon>
    </lineage>
</organism>
<gene>
    <name evidence="1" type="ORF">ASPZODRAFT_546644</name>
</gene>
<accession>A0A1L9SFG1</accession>
<proteinExistence type="predicted"/>